<sequence>MIVTSDNPRSPLCSHISATLNGLISIRAYGCQNDITKDFHRTGPEVSQSGQHTGPDSCPCPALQR</sequence>
<keyword evidence="2" id="KW-1185">Reference proteome</keyword>
<dbReference type="WBParaSite" id="nRc.2.0.1.t40021-RA">
    <property type="protein sequence ID" value="nRc.2.0.1.t40021-RA"/>
    <property type="gene ID" value="nRc.2.0.1.g40021"/>
</dbReference>
<proteinExistence type="predicted"/>
<evidence type="ECO:0000313" key="3">
    <source>
        <dbReference type="WBParaSite" id="nRc.2.0.1.t40021-RA"/>
    </source>
</evidence>
<evidence type="ECO:0000313" key="2">
    <source>
        <dbReference type="Proteomes" id="UP000887565"/>
    </source>
</evidence>
<feature type="region of interest" description="Disordered" evidence="1">
    <location>
        <begin position="39"/>
        <end position="65"/>
    </location>
</feature>
<dbReference type="AlphaFoldDB" id="A0A915KML6"/>
<reference evidence="3" key="1">
    <citation type="submission" date="2022-11" db="UniProtKB">
        <authorList>
            <consortium name="WormBaseParasite"/>
        </authorList>
    </citation>
    <scope>IDENTIFICATION</scope>
</reference>
<protein>
    <submittedName>
        <fullName evidence="3">Uncharacterized protein</fullName>
    </submittedName>
</protein>
<organism evidence="2 3">
    <name type="scientific">Romanomermis culicivorax</name>
    <name type="common">Nematode worm</name>
    <dbReference type="NCBI Taxonomy" id="13658"/>
    <lineage>
        <taxon>Eukaryota</taxon>
        <taxon>Metazoa</taxon>
        <taxon>Ecdysozoa</taxon>
        <taxon>Nematoda</taxon>
        <taxon>Enoplea</taxon>
        <taxon>Dorylaimia</taxon>
        <taxon>Mermithida</taxon>
        <taxon>Mermithoidea</taxon>
        <taxon>Mermithidae</taxon>
        <taxon>Romanomermis</taxon>
    </lineage>
</organism>
<name>A0A915KML6_ROMCU</name>
<evidence type="ECO:0000256" key="1">
    <source>
        <dbReference type="SAM" id="MobiDB-lite"/>
    </source>
</evidence>
<accession>A0A915KML6</accession>
<dbReference type="Proteomes" id="UP000887565">
    <property type="component" value="Unplaced"/>
</dbReference>
<feature type="compositionally biased region" description="Polar residues" evidence="1">
    <location>
        <begin position="45"/>
        <end position="54"/>
    </location>
</feature>